<evidence type="ECO:0000313" key="2">
    <source>
        <dbReference type="Proteomes" id="UP000828390"/>
    </source>
</evidence>
<dbReference type="Proteomes" id="UP000828390">
    <property type="component" value="Unassembled WGS sequence"/>
</dbReference>
<reference evidence="1" key="2">
    <citation type="submission" date="2020-11" db="EMBL/GenBank/DDBJ databases">
        <authorList>
            <person name="McCartney M.A."/>
            <person name="Auch B."/>
            <person name="Kono T."/>
            <person name="Mallez S."/>
            <person name="Becker A."/>
            <person name="Gohl D.M."/>
            <person name="Silverstein K.A.T."/>
            <person name="Koren S."/>
            <person name="Bechman K.B."/>
            <person name="Herman A."/>
            <person name="Abrahante J.E."/>
            <person name="Garbe J."/>
        </authorList>
    </citation>
    <scope>NUCLEOTIDE SEQUENCE</scope>
    <source>
        <strain evidence="1">Duluth1</strain>
        <tissue evidence="1">Whole animal</tissue>
    </source>
</reference>
<organism evidence="1 2">
    <name type="scientific">Dreissena polymorpha</name>
    <name type="common">Zebra mussel</name>
    <name type="synonym">Mytilus polymorpha</name>
    <dbReference type="NCBI Taxonomy" id="45954"/>
    <lineage>
        <taxon>Eukaryota</taxon>
        <taxon>Metazoa</taxon>
        <taxon>Spiralia</taxon>
        <taxon>Lophotrochozoa</taxon>
        <taxon>Mollusca</taxon>
        <taxon>Bivalvia</taxon>
        <taxon>Autobranchia</taxon>
        <taxon>Heteroconchia</taxon>
        <taxon>Euheterodonta</taxon>
        <taxon>Imparidentia</taxon>
        <taxon>Neoheterodontei</taxon>
        <taxon>Myida</taxon>
        <taxon>Dreissenoidea</taxon>
        <taxon>Dreissenidae</taxon>
        <taxon>Dreissena</taxon>
    </lineage>
</organism>
<comment type="caution">
    <text evidence="1">The sequence shown here is derived from an EMBL/GenBank/DDBJ whole genome shotgun (WGS) entry which is preliminary data.</text>
</comment>
<dbReference type="EMBL" id="JAIWYP010000003">
    <property type="protein sequence ID" value="KAH3849515.1"/>
    <property type="molecule type" value="Genomic_DNA"/>
</dbReference>
<dbReference type="AlphaFoldDB" id="A0A9D4L0E0"/>
<sequence length="194" mass="22074">MVPLLTKKNAPPFGSHVFQAKFTIFELIQDSIGTNLLSKFHEDRKINVVSRVLTSHVFQANVNIYELIQDIIETNHLTKFHEDWTINVASRELTRQMLTPHNGQRTMDDVQKTITKAHHEHLLKSGSIKRQADNAIKFGKNITSAEPSIEAIAQETKVNLYNVTADSISVAWNCVISMTEILHTDIIQFMPQNQ</sequence>
<protein>
    <submittedName>
        <fullName evidence="1">Uncharacterized protein</fullName>
    </submittedName>
</protein>
<reference evidence="1" key="1">
    <citation type="journal article" date="2019" name="bioRxiv">
        <title>The Genome of the Zebra Mussel, Dreissena polymorpha: A Resource for Invasive Species Research.</title>
        <authorList>
            <person name="McCartney M.A."/>
            <person name="Auch B."/>
            <person name="Kono T."/>
            <person name="Mallez S."/>
            <person name="Zhang Y."/>
            <person name="Obille A."/>
            <person name="Becker A."/>
            <person name="Abrahante J.E."/>
            <person name="Garbe J."/>
            <person name="Badalamenti J.P."/>
            <person name="Herman A."/>
            <person name="Mangelson H."/>
            <person name="Liachko I."/>
            <person name="Sullivan S."/>
            <person name="Sone E.D."/>
            <person name="Koren S."/>
            <person name="Silverstein K.A.T."/>
            <person name="Beckman K.B."/>
            <person name="Gohl D.M."/>
        </authorList>
    </citation>
    <scope>NUCLEOTIDE SEQUENCE</scope>
    <source>
        <strain evidence="1">Duluth1</strain>
        <tissue evidence="1">Whole animal</tissue>
    </source>
</reference>
<gene>
    <name evidence="1" type="ORF">DPMN_091918</name>
</gene>
<evidence type="ECO:0000313" key="1">
    <source>
        <dbReference type="EMBL" id="KAH3849515.1"/>
    </source>
</evidence>
<proteinExistence type="predicted"/>
<keyword evidence="2" id="KW-1185">Reference proteome</keyword>
<name>A0A9D4L0E0_DREPO</name>
<accession>A0A9D4L0E0</accession>